<dbReference type="InterPro" id="IPR046346">
    <property type="entry name" value="Aminoacid_DH-like_N_sf"/>
</dbReference>
<evidence type="ECO:0000259" key="2">
    <source>
        <dbReference type="Pfam" id="PF05088"/>
    </source>
</evidence>
<feature type="domain" description="NAD-glutamate dehydrogenase N-terminal ACT1" evidence="4">
    <location>
        <begin position="33"/>
        <end position="171"/>
    </location>
</feature>
<dbReference type="EMBL" id="JBHRSL010000007">
    <property type="protein sequence ID" value="MFC3052052.1"/>
    <property type="molecule type" value="Genomic_DNA"/>
</dbReference>
<dbReference type="Proteomes" id="UP001595444">
    <property type="component" value="Unassembled WGS sequence"/>
</dbReference>
<keyword evidence="1" id="KW-0560">Oxidoreductase</keyword>
<dbReference type="Pfam" id="PF21079">
    <property type="entry name" value="GDH_HM2"/>
    <property type="match status" value="1"/>
</dbReference>
<gene>
    <name evidence="7" type="ORF">ACFOKA_09045</name>
</gene>
<dbReference type="Pfam" id="PF21077">
    <property type="entry name" value="GDH_ACT3"/>
    <property type="match status" value="1"/>
</dbReference>
<evidence type="ECO:0000259" key="6">
    <source>
        <dbReference type="Pfam" id="PF21077"/>
    </source>
</evidence>
<keyword evidence="8" id="KW-1185">Reference proteome</keyword>
<evidence type="ECO:0000259" key="5">
    <source>
        <dbReference type="Pfam" id="PF21076"/>
    </source>
</evidence>
<feature type="domain" description="NAD-glutamate dehydrogenase ACT2" evidence="5">
    <location>
        <begin position="404"/>
        <end position="493"/>
    </location>
</feature>
<dbReference type="InterPro" id="IPR049058">
    <property type="entry name" value="NAD_Glu_DH_HM2"/>
</dbReference>
<dbReference type="Pfam" id="PF21075">
    <property type="entry name" value="GDH_ACT1"/>
    <property type="match status" value="1"/>
</dbReference>
<dbReference type="InterPro" id="IPR049062">
    <property type="entry name" value="NAD_Glu_DH_ACT2"/>
</dbReference>
<feature type="domain" description="NAD-glutamate dehydrogenase catalytic" evidence="2">
    <location>
        <begin position="723"/>
        <end position="1220"/>
    </location>
</feature>
<dbReference type="InterPro" id="IPR024727">
    <property type="entry name" value="NAD_Glu_DH_N_ACT1"/>
</dbReference>
<sequence>MTTDKKVKEQLKAIVSLAGKTLKGDSLKAFGVFVHDFYGVSSPDDLLERDPQELFSIAHRIWVLSENRKRGETLIQILNPRLEQNDWNTNHTVLLIVNDDMPFLVDSVTGCLSTTMHYRIRMMHHPILEVTRNDKGVRGGANGSAVRESYMFIEIDAQSDKDALKEIQDALEATLKDVRSAIVDWRGMLAKIDETVASLTVNPPPVPQEEVDETIRFLRWLGADHFTFLGFREYRFEGDDADSFSFSQVEGSGLGILRSPDRNVLRDRQGLTPMSAEIRYFLMQSEPLIITKANVKSTVHRNAHMDYIGVKIFDSKGKAIGERRFLGLFTSFSYSQFAHDVPMLRNKVANIKARATYAERSYAGKALAHILETFPRDELFQVSEGWMYDTAMGILQLLERPRPKAFIRQDQFERFVSALVYVPRENYHSGLREAIADILCKAFNGEVSVYYAKLSEEQLARWHFIIRTKPGNVPKANIKAINKQIAEAAQGWTDRLHQALIERHDEERGNRLNHLYKNRFSVTYKEVFQPAQAAYDVIKLEEIEGKDELRVDLYRHMADGENRLRLKIYHGCRLIALSNCMPLLENMGFKVLSEYSYQMTGGSTSVIHDFTLERTADNALDFDSLKPLVEELFVRVWTGAAENDRFNELVLTAGLSWDSIIIIRAYGKYLRQLGLGYTPDYIADSMVFHADVAAKLVCYFDSQFNTALAGKDRAEKGDTVIAEIREMMDKVQSLDHDRILRAYLDVMKATLRTNFYQPGVVEGVDERALAFKIRSREVEEAPLPRPYAEIWVYSPQVEGVHLRGGPIARGGLRWSDRREDFRTEVLGLVKAQQVKNAVIVPQGAKGGFYPKQLPPMSDREAFMAEGIASYRRFITSLLSLTDNLVGGKVVPPENTIRRDSDDPYLVVAADKGTATFSDIANSISEGRGFWLGDAFASGGSQGYDHKKMGITAKGGWVSVQRHFREMGIDTQKDIISTIGVGDMAGDVFGNGMLLSKTIHLKAAFNHMHIFIDPTAVDTKAAWKERKRLFDMPRSSWADYNANLISKGGGIFSRAEKSITLTPEIKSWLGLDVPSLTPNALIHAILKAEADLLWFGGIGTYVRASTETDVQVGDRANDALRVTGSDLRVKVVGEGGNLGMTQRSRIEFARKGGRTNTDFIDNSAGVDCSDKEVNIKILLQHVIANNKLTREDRNILLESMTDDISEIVLSDNYLQTQAISLAERKAVSNREYHLGLIRALERDGALNREIEYLPSDEGFAELAANEKGLTRAEISTLMAYAKMSLLDILVKSKLVDDPFLKPELDWGFPEVLCEKYQEELNQHRLRREIIATVLANEVVNWAGLTFVYEVKEETGLGVEDIVAAFVIVREVFGLQEIWEGINALDLKVPASVQYDMHQSLSDSLKTQVMWLLRNIDRPFDVTGLVNRFKAPFKKLFAIKPDILSGPVQQAFQDRCKELQSVGVGKELATYVAAFEVFSAGPDIIAVSEKCDKTVDYVARVHFTLGDKLGFDWLKQRADRMIPEGHWDVLAIRAIEEDLADLQRSHVERVCTRAGSKTAVKATDDWAKAQATRIIRAERLIDDLSTSGTLTVAKLSFAARHLRSILR</sequence>
<proteinExistence type="predicted"/>
<dbReference type="InterPro" id="IPR049059">
    <property type="entry name" value="NAD_Glu_DH_HM1"/>
</dbReference>
<organism evidence="7 8">
    <name type="scientific">Kordiimonas pumila</name>
    <dbReference type="NCBI Taxonomy" id="2161677"/>
    <lineage>
        <taxon>Bacteria</taxon>
        <taxon>Pseudomonadati</taxon>
        <taxon>Pseudomonadota</taxon>
        <taxon>Alphaproteobacteria</taxon>
        <taxon>Kordiimonadales</taxon>
        <taxon>Kordiimonadaceae</taxon>
        <taxon>Kordiimonas</taxon>
    </lineage>
</organism>
<dbReference type="Pfam" id="PF21074">
    <property type="entry name" value="GDH_C"/>
    <property type="match status" value="1"/>
</dbReference>
<feature type="domain" description="NAD-specific glutamate dehydrogenase C-terminal" evidence="3">
    <location>
        <begin position="1266"/>
        <end position="1601"/>
    </location>
</feature>
<evidence type="ECO:0000259" key="4">
    <source>
        <dbReference type="Pfam" id="PF21075"/>
    </source>
</evidence>
<dbReference type="Pfam" id="PF21073">
    <property type="entry name" value="GDH_HM1"/>
    <property type="match status" value="1"/>
</dbReference>
<dbReference type="InterPro" id="IPR036291">
    <property type="entry name" value="NAD(P)-bd_dom_sf"/>
</dbReference>
<dbReference type="InterPro" id="IPR049056">
    <property type="entry name" value="NAD_Glu_DH_HM3"/>
</dbReference>
<evidence type="ECO:0000313" key="7">
    <source>
        <dbReference type="EMBL" id="MFC3052052.1"/>
    </source>
</evidence>
<dbReference type="PANTHER" id="PTHR43403">
    <property type="entry name" value="NAD-SPECIFIC GLUTAMATE DEHYDROGENASE"/>
    <property type="match status" value="1"/>
</dbReference>
<evidence type="ECO:0000259" key="3">
    <source>
        <dbReference type="Pfam" id="PF21074"/>
    </source>
</evidence>
<dbReference type="SUPFAM" id="SSF53223">
    <property type="entry name" value="Aminoacid dehydrogenase-like, N-terminal domain"/>
    <property type="match status" value="1"/>
</dbReference>
<dbReference type="SUPFAM" id="SSF51735">
    <property type="entry name" value="NAD(P)-binding Rossmann-fold domains"/>
    <property type="match status" value="1"/>
</dbReference>
<dbReference type="RefSeq" id="WP_194214646.1">
    <property type="nucleotide sequence ID" value="NZ_CP061205.1"/>
</dbReference>
<dbReference type="InterPro" id="IPR007780">
    <property type="entry name" value="NAD_Glu_DH_bac"/>
</dbReference>
<name>A0ABV7D4G3_9PROT</name>
<dbReference type="InterPro" id="IPR028971">
    <property type="entry name" value="NAD-GDH_cat"/>
</dbReference>
<dbReference type="InterPro" id="IPR048381">
    <property type="entry name" value="GDH_C"/>
</dbReference>
<comment type="caution">
    <text evidence="7">The sequence shown here is derived from an EMBL/GenBank/DDBJ whole genome shotgun (WGS) entry which is preliminary data.</text>
</comment>
<dbReference type="InterPro" id="IPR049064">
    <property type="entry name" value="NAD_Glu_DH_ACT3"/>
</dbReference>
<evidence type="ECO:0000256" key="1">
    <source>
        <dbReference type="ARBA" id="ARBA00023002"/>
    </source>
</evidence>
<reference evidence="8" key="1">
    <citation type="journal article" date="2019" name="Int. J. Syst. Evol. Microbiol.">
        <title>The Global Catalogue of Microorganisms (GCM) 10K type strain sequencing project: providing services to taxonomists for standard genome sequencing and annotation.</title>
        <authorList>
            <consortium name="The Broad Institute Genomics Platform"/>
            <consortium name="The Broad Institute Genome Sequencing Center for Infectious Disease"/>
            <person name="Wu L."/>
            <person name="Ma J."/>
        </authorList>
    </citation>
    <scope>NUCLEOTIDE SEQUENCE [LARGE SCALE GENOMIC DNA]</scope>
    <source>
        <strain evidence="8">KCTC 62164</strain>
    </source>
</reference>
<dbReference type="Pfam" id="PF21078">
    <property type="entry name" value="GDH_HM3"/>
    <property type="match status" value="1"/>
</dbReference>
<accession>A0ABV7D4G3</accession>
<dbReference type="PIRSF" id="PIRSF036761">
    <property type="entry name" value="GDH_Mll4104"/>
    <property type="match status" value="1"/>
</dbReference>
<dbReference type="Pfam" id="PF05088">
    <property type="entry name" value="Bac_GDH_CD"/>
    <property type="match status" value="1"/>
</dbReference>
<dbReference type="PANTHER" id="PTHR43403:SF1">
    <property type="entry name" value="NAD-SPECIFIC GLUTAMATE DEHYDROGENASE"/>
    <property type="match status" value="1"/>
</dbReference>
<protein>
    <submittedName>
        <fullName evidence="7">NAD-glutamate dehydrogenase</fullName>
    </submittedName>
</protein>
<dbReference type="Pfam" id="PF21076">
    <property type="entry name" value="GDH_ACT2"/>
    <property type="match status" value="1"/>
</dbReference>
<feature type="domain" description="NAD-glutamate dehydrogenase ACT3" evidence="6">
    <location>
        <begin position="549"/>
        <end position="624"/>
    </location>
</feature>
<evidence type="ECO:0000313" key="8">
    <source>
        <dbReference type="Proteomes" id="UP001595444"/>
    </source>
</evidence>